<keyword evidence="1" id="KW-0812">Transmembrane</keyword>
<proteinExistence type="predicted"/>
<feature type="transmembrane region" description="Helical" evidence="1">
    <location>
        <begin position="45"/>
        <end position="67"/>
    </location>
</feature>
<gene>
    <name evidence="2" type="ORF">SDC9_159379</name>
</gene>
<reference evidence="2" key="1">
    <citation type="submission" date="2019-08" db="EMBL/GenBank/DDBJ databases">
        <authorList>
            <person name="Kucharzyk K."/>
            <person name="Murdoch R.W."/>
            <person name="Higgins S."/>
            <person name="Loffler F."/>
        </authorList>
    </citation>
    <scope>NUCLEOTIDE SEQUENCE</scope>
</reference>
<sequence>MLPHAVKPSRYNGLSHSDGAVRRNILGKCLQHVVRYNVLIKVSNLFFNVHKALLFVSSSCFYFYILAPPDALVKRIRPIYGIFIYDHFDVSGVRFRPLTDTYFVRIILLVHCHNLFLRPPITRRDFLLVVFYYKI</sequence>
<keyword evidence="1" id="KW-1133">Transmembrane helix</keyword>
<accession>A0A645FFE5</accession>
<organism evidence="2">
    <name type="scientific">bioreactor metagenome</name>
    <dbReference type="NCBI Taxonomy" id="1076179"/>
    <lineage>
        <taxon>unclassified sequences</taxon>
        <taxon>metagenomes</taxon>
        <taxon>ecological metagenomes</taxon>
    </lineage>
</organism>
<name>A0A645FFE5_9ZZZZ</name>
<dbReference type="EMBL" id="VSSQ01058342">
    <property type="protein sequence ID" value="MPN12069.1"/>
    <property type="molecule type" value="Genomic_DNA"/>
</dbReference>
<comment type="caution">
    <text evidence="2">The sequence shown here is derived from an EMBL/GenBank/DDBJ whole genome shotgun (WGS) entry which is preliminary data.</text>
</comment>
<dbReference type="AlphaFoldDB" id="A0A645FFE5"/>
<protein>
    <submittedName>
        <fullName evidence="2">Uncharacterized protein</fullName>
    </submittedName>
</protein>
<keyword evidence="1" id="KW-0472">Membrane</keyword>
<evidence type="ECO:0000256" key="1">
    <source>
        <dbReference type="SAM" id="Phobius"/>
    </source>
</evidence>
<evidence type="ECO:0000313" key="2">
    <source>
        <dbReference type="EMBL" id="MPN12069.1"/>
    </source>
</evidence>